<comment type="pathway">
    <text evidence="1">Quinol/quinone metabolism; menaquinone biosynthesis.</text>
</comment>
<dbReference type="UniPathway" id="UPA00079"/>
<comment type="caution">
    <text evidence="4">The sequence shown here is derived from an EMBL/GenBank/DDBJ whole genome shotgun (WGS) entry which is preliminary data.</text>
</comment>
<accession>A0A3D5QDN7</accession>
<gene>
    <name evidence="1 4" type="primary">mqnB</name>
    <name evidence="4" type="ORF">DHM44_08770</name>
</gene>
<keyword evidence="1 4" id="KW-0378">Hydrolase</keyword>
<dbReference type="Pfam" id="PF01048">
    <property type="entry name" value="PNP_UDP_1"/>
    <property type="match status" value="1"/>
</dbReference>
<dbReference type="EC" id="3.2.2.26" evidence="1 2"/>
<evidence type="ECO:0000313" key="5">
    <source>
        <dbReference type="Proteomes" id="UP000262325"/>
    </source>
</evidence>
<comment type="function">
    <text evidence="1">Catalyzes the hydrolysis of futalosine (FL) to dehypoxanthine futalosine (DHFL) and hypoxanthine, a step in the biosynthesis of menaquinone (MK, vitamin K2).</text>
</comment>
<dbReference type="InterPro" id="IPR000845">
    <property type="entry name" value="Nucleoside_phosphorylase_d"/>
</dbReference>
<evidence type="ECO:0000256" key="1">
    <source>
        <dbReference type="HAMAP-Rule" id="MF_00991"/>
    </source>
</evidence>
<sequence length="214" mass="23578">MEKSVVFVPTLKEAEKIFENVSFIKNNHGLYIAELKNIDVIITGIGKSNAAFSSCISLVNSSYYTVYLLGICGAYRNSGLKPGDIVSITKDYFADEGLMNSDGEYKLLSEMGFTINGGRNYSEFNCAKGLKKVTGNTVSFLSGTDKAAGLYQSKTKASVENMEGASLGMVCERLNISARQVRAVSNFCGDRKKQEWDIKKAFNVLRKFAEDYIL</sequence>
<dbReference type="GO" id="GO:0008930">
    <property type="term" value="F:methylthioadenosine nucleosidase activity"/>
    <property type="evidence" value="ECO:0007669"/>
    <property type="project" value="TreeGrafter"/>
</dbReference>
<proteinExistence type="inferred from homology"/>
<name>A0A3D5QDN7_FLESI</name>
<dbReference type="GO" id="GO:0008782">
    <property type="term" value="F:adenosylhomocysteine nucleosidase activity"/>
    <property type="evidence" value="ECO:0007669"/>
    <property type="project" value="TreeGrafter"/>
</dbReference>
<protein>
    <recommendedName>
        <fullName evidence="1 2">Futalosine hydrolase</fullName>
        <shortName evidence="1">FL hydrolase</shortName>
        <ecNumber evidence="1 2">3.2.2.26</ecNumber>
    </recommendedName>
    <alternativeName>
        <fullName evidence="1">Futalosine nucleosidase</fullName>
    </alternativeName>
    <alternativeName>
        <fullName evidence="1">Menaquinone biosynthetic enzyme MqnB</fullName>
    </alternativeName>
</protein>
<dbReference type="Gene3D" id="3.40.50.1580">
    <property type="entry name" value="Nucleoside phosphorylase domain"/>
    <property type="match status" value="1"/>
</dbReference>
<dbReference type="PANTHER" id="PTHR46832">
    <property type="entry name" value="5'-METHYLTHIOADENOSINE/S-ADENOSYLHOMOCYSTEINE NUCLEOSIDASE"/>
    <property type="match status" value="1"/>
</dbReference>
<comment type="similarity">
    <text evidence="1">Belongs to the PNP/UDP phosphorylase family. Futalosine hydrolase subfamily.</text>
</comment>
<dbReference type="GO" id="GO:0009234">
    <property type="term" value="P:menaquinone biosynthetic process"/>
    <property type="evidence" value="ECO:0007669"/>
    <property type="project" value="UniProtKB-UniRule"/>
</dbReference>
<dbReference type="Proteomes" id="UP000262325">
    <property type="component" value="Unassembled WGS sequence"/>
</dbReference>
<dbReference type="GO" id="GO:0009116">
    <property type="term" value="P:nucleoside metabolic process"/>
    <property type="evidence" value="ECO:0007669"/>
    <property type="project" value="InterPro"/>
</dbReference>
<keyword evidence="1" id="KW-0474">Menaquinone biosynthesis</keyword>
<dbReference type="EMBL" id="DPPF01000183">
    <property type="protein sequence ID" value="HCW93760.1"/>
    <property type="molecule type" value="Genomic_DNA"/>
</dbReference>
<organism evidence="4 5">
    <name type="scientific">Flexistipes sinusarabici</name>
    <dbReference type="NCBI Taxonomy" id="2352"/>
    <lineage>
        <taxon>Bacteria</taxon>
        <taxon>Pseudomonadati</taxon>
        <taxon>Deferribacterota</taxon>
        <taxon>Deferribacteres</taxon>
        <taxon>Deferribacterales</taxon>
        <taxon>Flexistipitaceae</taxon>
        <taxon>Flexistipes</taxon>
    </lineage>
</organism>
<comment type="catalytic activity">
    <reaction evidence="1">
        <text>futalosine + H2O = dehypoxanthine futalosine + hypoxanthine</text>
        <dbReference type="Rhea" id="RHEA:25904"/>
        <dbReference type="ChEBI" id="CHEBI:15377"/>
        <dbReference type="ChEBI" id="CHEBI:17368"/>
        <dbReference type="ChEBI" id="CHEBI:58863"/>
        <dbReference type="ChEBI" id="CHEBI:58864"/>
        <dbReference type="EC" id="3.2.2.26"/>
    </reaction>
</comment>
<dbReference type="InterPro" id="IPR019963">
    <property type="entry name" value="FL_hydrolase_MqnB"/>
</dbReference>
<evidence type="ECO:0000259" key="3">
    <source>
        <dbReference type="Pfam" id="PF01048"/>
    </source>
</evidence>
<dbReference type="PANTHER" id="PTHR46832:SF2">
    <property type="entry name" value="FUTALOSINE HYDROLASE"/>
    <property type="match status" value="1"/>
</dbReference>
<dbReference type="AlphaFoldDB" id="A0A3D5QDN7"/>
<dbReference type="InterPro" id="IPR035994">
    <property type="entry name" value="Nucleoside_phosphorylase_sf"/>
</dbReference>
<dbReference type="NCBIfam" id="TIGR03664">
    <property type="entry name" value="fut_nucase"/>
    <property type="match status" value="1"/>
</dbReference>
<feature type="domain" description="Nucleoside phosphorylase" evidence="3">
    <location>
        <begin position="17"/>
        <end position="203"/>
    </location>
</feature>
<evidence type="ECO:0000256" key="2">
    <source>
        <dbReference type="NCBIfam" id="TIGR03664"/>
    </source>
</evidence>
<reference evidence="4 5" key="1">
    <citation type="journal article" date="2018" name="Nat. Biotechnol.">
        <title>A standardized bacterial taxonomy based on genome phylogeny substantially revises the tree of life.</title>
        <authorList>
            <person name="Parks D.H."/>
            <person name="Chuvochina M."/>
            <person name="Waite D.W."/>
            <person name="Rinke C."/>
            <person name="Skarshewski A."/>
            <person name="Chaumeil P.A."/>
            <person name="Hugenholtz P."/>
        </authorList>
    </citation>
    <scope>NUCLEOTIDE SEQUENCE [LARGE SCALE GENOMIC DNA]</scope>
    <source>
        <strain evidence="4">UBA8672</strain>
    </source>
</reference>
<evidence type="ECO:0000313" key="4">
    <source>
        <dbReference type="EMBL" id="HCW93760.1"/>
    </source>
</evidence>
<dbReference type="SUPFAM" id="SSF53167">
    <property type="entry name" value="Purine and uridine phosphorylases"/>
    <property type="match status" value="1"/>
</dbReference>
<dbReference type="GO" id="GO:0019284">
    <property type="term" value="P:L-methionine salvage from S-adenosylmethionine"/>
    <property type="evidence" value="ECO:0007669"/>
    <property type="project" value="TreeGrafter"/>
</dbReference>
<dbReference type="GO" id="GO:0005829">
    <property type="term" value="C:cytosol"/>
    <property type="evidence" value="ECO:0007669"/>
    <property type="project" value="TreeGrafter"/>
</dbReference>
<dbReference type="HAMAP" id="MF_00991">
    <property type="entry name" value="MqnB"/>
    <property type="match status" value="1"/>
</dbReference>